<feature type="binding site" evidence="1">
    <location>
        <position position="71"/>
    </location>
    <ligand>
        <name>substrate</name>
    </ligand>
</feature>
<accession>A0A5C6CJR4</accession>
<dbReference type="Pfam" id="PF00300">
    <property type="entry name" value="His_Phos_1"/>
    <property type="match status" value="1"/>
</dbReference>
<dbReference type="AlphaFoldDB" id="A0A5C6CJR4"/>
<gene>
    <name evidence="2" type="ORF">Pla52o_28720</name>
</gene>
<name>A0A5C6CJR4_9BACT</name>
<evidence type="ECO:0000313" key="3">
    <source>
        <dbReference type="Proteomes" id="UP000316304"/>
    </source>
</evidence>
<dbReference type="InterPro" id="IPR013078">
    <property type="entry name" value="His_Pase_superF_clade-1"/>
</dbReference>
<dbReference type="CDD" id="cd07067">
    <property type="entry name" value="HP_PGM_like"/>
    <property type="match status" value="1"/>
</dbReference>
<proteinExistence type="predicted"/>
<dbReference type="SUPFAM" id="SSF53254">
    <property type="entry name" value="Phosphoglycerate mutase-like"/>
    <property type="match status" value="1"/>
</dbReference>
<dbReference type="PANTHER" id="PTHR47623">
    <property type="entry name" value="OS09G0287300 PROTEIN"/>
    <property type="match status" value="1"/>
</dbReference>
<protein>
    <submittedName>
        <fullName evidence="2">Phosphohistidine phosphatase</fullName>
    </submittedName>
</protein>
<keyword evidence="3" id="KW-1185">Reference proteome</keyword>
<reference evidence="2 3" key="1">
    <citation type="submission" date="2019-02" db="EMBL/GenBank/DDBJ databases">
        <title>Deep-cultivation of Planctomycetes and their phenomic and genomic characterization uncovers novel biology.</title>
        <authorList>
            <person name="Wiegand S."/>
            <person name="Jogler M."/>
            <person name="Boedeker C."/>
            <person name="Pinto D."/>
            <person name="Vollmers J."/>
            <person name="Rivas-Marin E."/>
            <person name="Kohn T."/>
            <person name="Peeters S.H."/>
            <person name="Heuer A."/>
            <person name="Rast P."/>
            <person name="Oberbeckmann S."/>
            <person name="Bunk B."/>
            <person name="Jeske O."/>
            <person name="Meyerdierks A."/>
            <person name="Storesund J.E."/>
            <person name="Kallscheuer N."/>
            <person name="Luecker S."/>
            <person name="Lage O.M."/>
            <person name="Pohl T."/>
            <person name="Merkel B.J."/>
            <person name="Hornburger P."/>
            <person name="Mueller R.-W."/>
            <person name="Bruemmer F."/>
            <person name="Labrenz M."/>
            <person name="Spormann A.M."/>
            <person name="Op Den Camp H."/>
            <person name="Overmann J."/>
            <person name="Amann R."/>
            <person name="Jetten M.S.M."/>
            <person name="Mascher T."/>
            <person name="Medema M.H."/>
            <person name="Devos D.P."/>
            <person name="Kaster A.-K."/>
            <person name="Ovreas L."/>
            <person name="Rohde M."/>
            <person name="Galperin M.Y."/>
            <person name="Jogler C."/>
        </authorList>
    </citation>
    <scope>NUCLEOTIDE SEQUENCE [LARGE SCALE GENOMIC DNA]</scope>
    <source>
        <strain evidence="2 3">Pla52o</strain>
    </source>
</reference>
<dbReference type="EMBL" id="SJPT01000004">
    <property type="protein sequence ID" value="TWU23336.1"/>
    <property type="molecule type" value="Genomic_DNA"/>
</dbReference>
<dbReference type="Proteomes" id="UP000316304">
    <property type="component" value="Unassembled WGS sequence"/>
</dbReference>
<dbReference type="Gene3D" id="3.40.50.1240">
    <property type="entry name" value="Phosphoglycerate mutase-like"/>
    <property type="match status" value="1"/>
</dbReference>
<sequence>MTMDDSQSRTHQKPRRLVLMRHAKSDWSGEGSADHERHLNERGRHDAPIMGAWLGELDCLPDVVLCSSATRTRETLQRMQDSFPSDPIVSYSDALYLATPETICSTIRSDHCDASTLMVIAHNPGLAHLVSQLAQQWIDMPTAAIAVFTLADEDWSKFRLSSTVELEHFMRPKAL</sequence>
<organism evidence="2 3">
    <name type="scientific">Novipirellula galeiformis</name>
    <dbReference type="NCBI Taxonomy" id="2528004"/>
    <lineage>
        <taxon>Bacteria</taxon>
        <taxon>Pseudomonadati</taxon>
        <taxon>Planctomycetota</taxon>
        <taxon>Planctomycetia</taxon>
        <taxon>Pirellulales</taxon>
        <taxon>Pirellulaceae</taxon>
        <taxon>Novipirellula</taxon>
    </lineage>
</organism>
<comment type="caution">
    <text evidence="2">The sequence shown here is derived from an EMBL/GenBank/DDBJ whole genome shotgun (WGS) entry which is preliminary data.</text>
</comment>
<evidence type="ECO:0000313" key="2">
    <source>
        <dbReference type="EMBL" id="TWU23336.1"/>
    </source>
</evidence>
<dbReference type="SMART" id="SM00855">
    <property type="entry name" value="PGAM"/>
    <property type="match status" value="1"/>
</dbReference>
<dbReference type="InterPro" id="IPR029033">
    <property type="entry name" value="His_PPase_superfam"/>
</dbReference>
<evidence type="ECO:0000256" key="1">
    <source>
        <dbReference type="PIRSR" id="PIRSR613078-2"/>
    </source>
</evidence>
<dbReference type="OrthoDB" id="9781415at2"/>
<dbReference type="PANTHER" id="PTHR47623:SF1">
    <property type="entry name" value="OS09G0287300 PROTEIN"/>
    <property type="match status" value="1"/>
</dbReference>